<organism evidence="1 2">
    <name type="scientific">Guyanagaster necrorhizus</name>
    <dbReference type="NCBI Taxonomy" id="856835"/>
    <lineage>
        <taxon>Eukaryota</taxon>
        <taxon>Fungi</taxon>
        <taxon>Dikarya</taxon>
        <taxon>Basidiomycota</taxon>
        <taxon>Agaricomycotina</taxon>
        <taxon>Agaricomycetes</taxon>
        <taxon>Agaricomycetidae</taxon>
        <taxon>Agaricales</taxon>
        <taxon>Marasmiineae</taxon>
        <taxon>Physalacriaceae</taxon>
        <taxon>Guyanagaster</taxon>
    </lineage>
</organism>
<dbReference type="EMBL" id="MU250523">
    <property type="protein sequence ID" value="KAG7453180.1"/>
    <property type="molecule type" value="Genomic_DNA"/>
</dbReference>
<name>A0A9P7W747_9AGAR</name>
<sequence>MSGNKSTRALVNKYLMETPIRYRLLGWMLQSTPPVKTTNCRYGSCIEALCRHRTLTVQLYRPSHMIPDIWCSKVLRNDSTVTVTAVLESDFSSISISLELLRHNIAKSLKKLSIAVTLHNDWGLTLFEAFEWNQIEITSLGAVYIMKTQSVTGQAVPEALMAYNALAGRHNVLSTYGTVDNGALAYGLSWIR</sequence>
<dbReference type="GeneID" id="66113079"/>
<gene>
    <name evidence="1" type="ORF">BT62DRAFT_999213</name>
</gene>
<dbReference type="AlphaFoldDB" id="A0A9P7W747"/>
<accession>A0A9P7W747</accession>
<evidence type="ECO:0000313" key="2">
    <source>
        <dbReference type="Proteomes" id="UP000812287"/>
    </source>
</evidence>
<dbReference type="Proteomes" id="UP000812287">
    <property type="component" value="Unassembled WGS sequence"/>
</dbReference>
<comment type="caution">
    <text evidence="1">The sequence shown here is derived from an EMBL/GenBank/DDBJ whole genome shotgun (WGS) entry which is preliminary data.</text>
</comment>
<proteinExistence type="predicted"/>
<evidence type="ECO:0000313" key="1">
    <source>
        <dbReference type="EMBL" id="KAG7453180.1"/>
    </source>
</evidence>
<dbReference type="RefSeq" id="XP_043046680.1">
    <property type="nucleotide sequence ID" value="XM_043190782.1"/>
</dbReference>
<protein>
    <submittedName>
        <fullName evidence="1">Uncharacterized protein</fullName>
    </submittedName>
</protein>
<keyword evidence="2" id="KW-1185">Reference proteome</keyword>
<reference evidence="1" key="1">
    <citation type="submission" date="2020-11" db="EMBL/GenBank/DDBJ databases">
        <title>Adaptations for nitrogen fixation in a non-lichenized fungal sporocarp promotes dispersal by wood-feeding termites.</title>
        <authorList>
            <consortium name="DOE Joint Genome Institute"/>
            <person name="Koch R.A."/>
            <person name="Yoon G."/>
            <person name="Arayal U."/>
            <person name="Lail K."/>
            <person name="Amirebrahimi M."/>
            <person name="Labutti K."/>
            <person name="Lipzen A."/>
            <person name="Riley R."/>
            <person name="Barry K."/>
            <person name="Henrissat B."/>
            <person name="Grigoriev I.V."/>
            <person name="Herr J.R."/>
            <person name="Aime M.C."/>
        </authorList>
    </citation>
    <scope>NUCLEOTIDE SEQUENCE</scope>
    <source>
        <strain evidence="1">MCA 3950</strain>
    </source>
</reference>